<keyword evidence="2" id="KW-1185">Reference proteome</keyword>
<dbReference type="InterPro" id="IPR007347">
    <property type="entry name" value="SpoVS"/>
</dbReference>
<evidence type="ECO:0000313" key="1">
    <source>
        <dbReference type="EMBL" id="SMX53443.1"/>
    </source>
</evidence>
<dbReference type="OrthoDB" id="9796055at2"/>
<dbReference type="InterPro" id="IPR036882">
    <property type="entry name" value="Alba-like_dom_sf"/>
</dbReference>
<accession>A0A1Y6K1B2</accession>
<dbReference type="RefSeq" id="WP_087861377.1">
    <property type="nucleotide sequence ID" value="NZ_LT859958.1"/>
</dbReference>
<organism evidence="1 2">
    <name type="scientific">Candidatus Brevifilum fermentans</name>
    <dbReference type="NCBI Taxonomy" id="1986204"/>
    <lineage>
        <taxon>Bacteria</taxon>
        <taxon>Bacillati</taxon>
        <taxon>Chloroflexota</taxon>
        <taxon>Anaerolineae</taxon>
        <taxon>Anaerolineales</taxon>
        <taxon>Anaerolineaceae</taxon>
        <taxon>Candidatus Brevifilum</taxon>
    </lineage>
</organism>
<sequence length="99" mass="10484">MKIIKVSTNSRTAAVAGAIAAILREQKLAEVQSIGAGAVNQAIKSIIIAKSYLAKNDLGIVLVPEFVDVDIDGKTRTAIKLTIMTQPVLQEQNSALPVE</sequence>
<dbReference type="Pfam" id="PF04232">
    <property type="entry name" value="SpoVS"/>
    <property type="match status" value="1"/>
</dbReference>
<dbReference type="PANTHER" id="PTHR35331">
    <property type="entry name" value="STAGE V SPORULATION PROTEIN S"/>
    <property type="match status" value="1"/>
</dbReference>
<dbReference type="PANTHER" id="PTHR35331:SF1">
    <property type="entry name" value="STAGE V SPORULATION PROTEIN S"/>
    <property type="match status" value="1"/>
</dbReference>
<dbReference type="Proteomes" id="UP000195514">
    <property type="component" value="Chromosome I"/>
</dbReference>
<evidence type="ECO:0000313" key="2">
    <source>
        <dbReference type="Proteomes" id="UP000195514"/>
    </source>
</evidence>
<dbReference type="GO" id="GO:0003676">
    <property type="term" value="F:nucleic acid binding"/>
    <property type="evidence" value="ECO:0007669"/>
    <property type="project" value="InterPro"/>
</dbReference>
<protein>
    <submittedName>
        <fullName evidence="1">Stage V sporulation protein S</fullName>
    </submittedName>
</protein>
<gene>
    <name evidence="1" type="primary">spoVS</name>
    <name evidence="1" type="ORF">CFX1CAM_0377</name>
</gene>
<dbReference type="AlphaFoldDB" id="A0A1Y6K1B2"/>
<name>A0A1Y6K1B2_9CHLR</name>
<dbReference type="Gene3D" id="3.30.110.20">
    <property type="entry name" value="Alba-like domain"/>
    <property type="match status" value="1"/>
</dbReference>
<dbReference type="KEGG" id="abat:CFX1CAM_0377"/>
<reference evidence="2" key="1">
    <citation type="submission" date="2017-05" db="EMBL/GenBank/DDBJ databases">
        <authorList>
            <person name="Kirkegaard R."/>
            <person name="Mcilroy J S."/>
        </authorList>
    </citation>
    <scope>NUCLEOTIDE SEQUENCE [LARGE SCALE GENOMIC DNA]</scope>
</reference>
<dbReference type="EMBL" id="LT859958">
    <property type="protein sequence ID" value="SMX53443.1"/>
    <property type="molecule type" value="Genomic_DNA"/>
</dbReference>
<proteinExistence type="predicted"/>